<sequence length="132" mass="15384">MNGDEYLNLQSYQSEVRKLNRVTNNMQQLRDKIAATDYTGIYNFKQRFDQQELEDYQTRIKRLEKRTQTARTAVMDAINVVDNSKQRQVLIMRFIDGLMIKEIASRLGYSVAYVSHISSSGMKQLEHSQGGR</sequence>
<dbReference type="GO" id="GO:0003700">
    <property type="term" value="F:DNA-binding transcription factor activity"/>
    <property type="evidence" value="ECO:0007669"/>
    <property type="project" value="InterPro"/>
</dbReference>
<dbReference type="InterPro" id="IPR036388">
    <property type="entry name" value="WH-like_DNA-bd_sf"/>
</dbReference>
<dbReference type="InterPro" id="IPR007630">
    <property type="entry name" value="RNA_pol_sigma70_r4"/>
</dbReference>
<evidence type="ECO:0000256" key="1">
    <source>
        <dbReference type="SAM" id="Coils"/>
    </source>
</evidence>
<dbReference type="RefSeq" id="WP_057777139.1">
    <property type="nucleotide sequence ID" value="NZ_AYYY01000005.1"/>
</dbReference>
<dbReference type="InterPro" id="IPR013324">
    <property type="entry name" value="RNA_pol_sigma_r3/r4-like"/>
</dbReference>
<gene>
    <name evidence="3" type="ORF">FC26_GL002011</name>
</gene>
<proteinExistence type="predicted"/>
<dbReference type="Proteomes" id="UP000051733">
    <property type="component" value="Unassembled WGS sequence"/>
</dbReference>
<protein>
    <recommendedName>
        <fullName evidence="2">RNA polymerase sigma-70 region 4 domain-containing protein</fullName>
    </recommendedName>
</protein>
<evidence type="ECO:0000259" key="2">
    <source>
        <dbReference type="Pfam" id="PF04545"/>
    </source>
</evidence>
<name>A0A0R2AFD5_9LACO</name>
<organism evidence="3 4">
    <name type="scientific">Paucilactobacillus vaccinostercus DSM 20634</name>
    <dbReference type="NCBI Taxonomy" id="1423813"/>
    <lineage>
        <taxon>Bacteria</taxon>
        <taxon>Bacillati</taxon>
        <taxon>Bacillota</taxon>
        <taxon>Bacilli</taxon>
        <taxon>Lactobacillales</taxon>
        <taxon>Lactobacillaceae</taxon>
        <taxon>Paucilactobacillus</taxon>
    </lineage>
</organism>
<keyword evidence="4" id="KW-1185">Reference proteome</keyword>
<dbReference type="OrthoDB" id="9794508at2"/>
<reference evidence="3 4" key="1">
    <citation type="journal article" date="2015" name="Genome Announc.">
        <title>Expanding the biotechnology potential of lactobacilli through comparative genomics of 213 strains and associated genera.</title>
        <authorList>
            <person name="Sun Z."/>
            <person name="Harris H.M."/>
            <person name="McCann A."/>
            <person name="Guo C."/>
            <person name="Argimon S."/>
            <person name="Zhang W."/>
            <person name="Yang X."/>
            <person name="Jeffery I.B."/>
            <person name="Cooney J.C."/>
            <person name="Kagawa T.F."/>
            <person name="Liu W."/>
            <person name="Song Y."/>
            <person name="Salvetti E."/>
            <person name="Wrobel A."/>
            <person name="Rasinkangas P."/>
            <person name="Parkhill J."/>
            <person name="Rea M.C."/>
            <person name="O'Sullivan O."/>
            <person name="Ritari J."/>
            <person name="Douillard F.P."/>
            <person name="Paul Ross R."/>
            <person name="Yang R."/>
            <person name="Briner A.E."/>
            <person name="Felis G.E."/>
            <person name="de Vos W.M."/>
            <person name="Barrangou R."/>
            <person name="Klaenhammer T.R."/>
            <person name="Caufield P.W."/>
            <person name="Cui Y."/>
            <person name="Zhang H."/>
            <person name="O'Toole P.W."/>
        </authorList>
    </citation>
    <scope>NUCLEOTIDE SEQUENCE [LARGE SCALE GENOMIC DNA]</scope>
    <source>
        <strain evidence="3 4">DSM 20634</strain>
    </source>
</reference>
<dbReference type="AlphaFoldDB" id="A0A0R2AFD5"/>
<evidence type="ECO:0000313" key="4">
    <source>
        <dbReference type="Proteomes" id="UP000051733"/>
    </source>
</evidence>
<evidence type="ECO:0000313" key="3">
    <source>
        <dbReference type="EMBL" id="KRM62438.1"/>
    </source>
</evidence>
<comment type="caution">
    <text evidence="3">The sequence shown here is derived from an EMBL/GenBank/DDBJ whole genome shotgun (WGS) entry which is preliminary data.</text>
</comment>
<dbReference type="SUPFAM" id="SSF88659">
    <property type="entry name" value="Sigma3 and sigma4 domains of RNA polymerase sigma factors"/>
    <property type="match status" value="1"/>
</dbReference>
<feature type="domain" description="RNA polymerase sigma-70 region 4" evidence="2">
    <location>
        <begin position="84"/>
        <end position="125"/>
    </location>
</feature>
<dbReference type="Pfam" id="PF04545">
    <property type="entry name" value="Sigma70_r4"/>
    <property type="match status" value="1"/>
</dbReference>
<dbReference type="Gene3D" id="1.10.10.10">
    <property type="entry name" value="Winged helix-like DNA-binding domain superfamily/Winged helix DNA-binding domain"/>
    <property type="match status" value="1"/>
</dbReference>
<accession>A0A0R2AFD5</accession>
<dbReference type="EMBL" id="AYYY01000005">
    <property type="protein sequence ID" value="KRM62438.1"/>
    <property type="molecule type" value="Genomic_DNA"/>
</dbReference>
<dbReference type="PATRIC" id="fig|1423813.3.peg.2048"/>
<keyword evidence="1" id="KW-0175">Coiled coil</keyword>
<dbReference type="GO" id="GO:0006352">
    <property type="term" value="P:DNA-templated transcription initiation"/>
    <property type="evidence" value="ECO:0007669"/>
    <property type="project" value="InterPro"/>
</dbReference>
<feature type="coiled-coil region" evidence="1">
    <location>
        <begin position="9"/>
        <end position="73"/>
    </location>
</feature>